<evidence type="ECO:0000256" key="1">
    <source>
        <dbReference type="SAM" id="SignalP"/>
    </source>
</evidence>
<comment type="caution">
    <text evidence="2">The sequence shown here is derived from an EMBL/GenBank/DDBJ whole genome shotgun (WGS) entry which is preliminary data.</text>
</comment>
<dbReference type="Proteomes" id="UP001231362">
    <property type="component" value="Unassembled WGS sequence"/>
</dbReference>
<accession>A0ABT9V6J9</accession>
<dbReference type="RefSeq" id="WP_307151085.1">
    <property type="nucleotide sequence ID" value="NZ_JAUSTU010000013.1"/>
</dbReference>
<organism evidence="2 3">
    <name type="scientific">Anoxybacillus andreesenii</name>
    <dbReference type="NCBI Taxonomy" id="1325932"/>
    <lineage>
        <taxon>Bacteria</taxon>
        <taxon>Bacillati</taxon>
        <taxon>Bacillota</taxon>
        <taxon>Bacilli</taxon>
        <taxon>Bacillales</taxon>
        <taxon>Anoxybacillaceae</taxon>
        <taxon>Anoxybacillus</taxon>
    </lineage>
</organism>
<evidence type="ECO:0000313" key="2">
    <source>
        <dbReference type="EMBL" id="MDQ0156577.1"/>
    </source>
</evidence>
<proteinExistence type="predicted"/>
<keyword evidence="1" id="KW-0732">Signal</keyword>
<feature type="signal peptide" evidence="1">
    <location>
        <begin position="1"/>
        <end position="20"/>
    </location>
</feature>
<sequence length="266" mass="29324">MNLKKAVLLAFSFLLLLSQAGNSIVFATNANSTKIDSTQDCGCGGDLPGNQEKILGINQVDNSLIERAKEHVRTDYFMEEHPDSNKDSYLDLLWEESILVNYENGKQSITVPYKLSEDSNLEKSILNIAYNSTEDTFGAGMIADFMRENENEVEHFSIAYSLPNGAHLFTMEIDLESGEMIVTASYDDDYYVKMADDYAFKSGNPLGYWDCVGKCLKNTWNKLPGPVRIACEGACGACLWDPTRITCAGCIVCLASYAVGCILSCA</sequence>
<evidence type="ECO:0000313" key="3">
    <source>
        <dbReference type="Proteomes" id="UP001231362"/>
    </source>
</evidence>
<gene>
    <name evidence="2" type="ORF">J2S07_002898</name>
</gene>
<reference evidence="2 3" key="1">
    <citation type="submission" date="2023-07" db="EMBL/GenBank/DDBJ databases">
        <title>Genomic Encyclopedia of Type Strains, Phase IV (KMG-IV): sequencing the most valuable type-strain genomes for metagenomic binning, comparative biology and taxonomic classification.</title>
        <authorList>
            <person name="Goeker M."/>
        </authorList>
    </citation>
    <scope>NUCLEOTIDE SEQUENCE [LARGE SCALE GENOMIC DNA]</scope>
    <source>
        <strain evidence="2 3">DSM 23948</strain>
    </source>
</reference>
<keyword evidence="3" id="KW-1185">Reference proteome</keyword>
<name>A0ABT9V6J9_9BACL</name>
<feature type="chain" id="PRO_5046391717" evidence="1">
    <location>
        <begin position="21"/>
        <end position="266"/>
    </location>
</feature>
<protein>
    <submittedName>
        <fullName evidence="2">Uncharacterized protein</fullName>
    </submittedName>
</protein>
<dbReference type="EMBL" id="JAUSTU010000013">
    <property type="protein sequence ID" value="MDQ0156577.1"/>
    <property type="molecule type" value="Genomic_DNA"/>
</dbReference>